<reference evidence="1" key="2">
    <citation type="submission" date="2019-07" db="EMBL/GenBank/DDBJ databases">
        <authorList>
            <person name="Seetharam A."/>
            <person name="Woodhouse M."/>
            <person name="Cannon E."/>
        </authorList>
    </citation>
    <scope>NUCLEOTIDE SEQUENCE [LARGE SCALE GENOMIC DNA]</scope>
    <source>
        <strain evidence="1">cv. B73</strain>
    </source>
</reference>
<dbReference type="EnsemblPlants" id="Zm00001eb335480_T001">
    <property type="protein sequence ID" value="Zm00001eb335480_P001"/>
    <property type="gene ID" value="Zm00001eb335480"/>
</dbReference>
<protein>
    <submittedName>
        <fullName evidence="1">Uncharacterized protein</fullName>
    </submittedName>
</protein>
<dbReference type="Gramene" id="Zm00001eb335480_T001">
    <property type="protein sequence ID" value="Zm00001eb335480_P001"/>
    <property type="gene ID" value="Zm00001eb335480"/>
</dbReference>
<reference evidence="2" key="1">
    <citation type="journal article" date="2009" name="Science">
        <title>The B73 maize genome: complexity, diversity, and dynamics.</title>
        <authorList>
            <person name="Schnable P.S."/>
            <person name="Ware D."/>
            <person name="Fulton R.S."/>
            <person name="Stein J.C."/>
            <person name="Wei F."/>
            <person name="Pasternak S."/>
            <person name="Liang C."/>
            <person name="Zhang J."/>
            <person name="Fulton L."/>
            <person name="Graves T.A."/>
            <person name="Minx P."/>
            <person name="Reily A.D."/>
            <person name="Courtney L."/>
            <person name="Kruchowski S.S."/>
            <person name="Tomlinson C."/>
            <person name="Strong C."/>
            <person name="Delehaunty K."/>
            <person name="Fronick C."/>
            <person name="Courtney B."/>
            <person name="Rock S.M."/>
            <person name="Belter E."/>
            <person name="Du F."/>
            <person name="Kim K."/>
            <person name="Abbott R.M."/>
            <person name="Cotton M."/>
            <person name="Levy A."/>
            <person name="Marchetto P."/>
            <person name="Ochoa K."/>
            <person name="Jackson S.M."/>
            <person name="Gillam B."/>
            <person name="Chen W."/>
            <person name="Yan L."/>
            <person name="Higginbotham J."/>
            <person name="Cardenas M."/>
            <person name="Waligorski J."/>
            <person name="Applebaum E."/>
            <person name="Phelps L."/>
            <person name="Falcone J."/>
            <person name="Kanchi K."/>
            <person name="Thane T."/>
            <person name="Scimone A."/>
            <person name="Thane N."/>
            <person name="Henke J."/>
            <person name="Wang T."/>
            <person name="Ruppert J."/>
            <person name="Shah N."/>
            <person name="Rotter K."/>
            <person name="Hodges J."/>
            <person name="Ingenthron E."/>
            <person name="Cordes M."/>
            <person name="Kohlberg S."/>
            <person name="Sgro J."/>
            <person name="Delgado B."/>
            <person name="Mead K."/>
            <person name="Chinwalla A."/>
            <person name="Leonard S."/>
            <person name="Crouse K."/>
            <person name="Collura K."/>
            <person name="Kudrna D."/>
            <person name="Currie J."/>
            <person name="He R."/>
            <person name="Angelova A."/>
            <person name="Rajasekar S."/>
            <person name="Mueller T."/>
            <person name="Lomeli R."/>
            <person name="Scara G."/>
            <person name="Ko A."/>
            <person name="Delaney K."/>
            <person name="Wissotski M."/>
            <person name="Lopez G."/>
            <person name="Campos D."/>
            <person name="Braidotti M."/>
            <person name="Ashley E."/>
            <person name="Golser W."/>
            <person name="Kim H."/>
            <person name="Lee S."/>
            <person name="Lin J."/>
            <person name="Dujmic Z."/>
            <person name="Kim W."/>
            <person name="Talag J."/>
            <person name="Zuccolo A."/>
            <person name="Fan C."/>
            <person name="Sebastian A."/>
            <person name="Kramer M."/>
            <person name="Spiegel L."/>
            <person name="Nascimento L."/>
            <person name="Zutavern T."/>
            <person name="Miller B."/>
            <person name="Ambroise C."/>
            <person name="Muller S."/>
            <person name="Spooner W."/>
            <person name="Narechania A."/>
            <person name="Ren L."/>
            <person name="Wei S."/>
            <person name="Kumari S."/>
            <person name="Faga B."/>
            <person name="Levy M.J."/>
            <person name="McMahan L."/>
            <person name="Van Buren P."/>
            <person name="Vaughn M.W."/>
            <person name="Ying K."/>
            <person name="Yeh C.-T."/>
            <person name="Emrich S.J."/>
            <person name="Jia Y."/>
            <person name="Kalyanaraman A."/>
            <person name="Hsia A.-P."/>
            <person name="Barbazuk W.B."/>
            <person name="Baucom R.S."/>
            <person name="Brutnell T.P."/>
            <person name="Carpita N.C."/>
            <person name="Chaparro C."/>
            <person name="Chia J.-M."/>
            <person name="Deragon J.-M."/>
            <person name="Estill J.C."/>
            <person name="Fu Y."/>
            <person name="Jeddeloh J.A."/>
            <person name="Han Y."/>
            <person name="Lee H."/>
            <person name="Li P."/>
            <person name="Lisch D.R."/>
            <person name="Liu S."/>
            <person name="Liu Z."/>
            <person name="Nagel D.H."/>
            <person name="McCann M.C."/>
            <person name="SanMiguel P."/>
            <person name="Myers A.M."/>
            <person name="Nettleton D."/>
            <person name="Nguyen J."/>
            <person name="Penning B.W."/>
            <person name="Ponnala L."/>
            <person name="Schneider K.L."/>
            <person name="Schwartz D.C."/>
            <person name="Sharma A."/>
            <person name="Soderlund C."/>
            <person name="Springer N.M."/>
            <person name="Sun Q."/>
            <person name="Wang H."/>
            <person name="Waterman M."/>
            <person name="Westerman R."/>
            <person name="Wolfgruber T.K."/>
            <person name="Yang L."/>
            <person name="Yu Y."/>
            <person name="Zhang L."/>
            <person name="Zhou S."/>
            <person name="Zhu Q."/>
            <person name="Bennetzen J.L."/>
            <person name="Dawe R.K."/>
            <person name="Jiang J."/>
            <person name="Jiang N."/>
            <person name="Presting G.G."/>
            <person name="Wessler S.R."/>
            <person name="Aluru S."/>
            <person name="Martienssen R.A."/>
            <person name="Clifton S.W."/>
            <person name="McCombie W.R."/>
            <person name="Wing R.A."/>
            <person name="Wilson R.K."/>
        </authorList>
    </citation>
    <scope>NUCLEOTIDE SEQUENCE [LARGE SCALE GENOMIC DNA]</scope>
    <source>
        <strain evidence="2">cv. B73</strain>
    </source>
</reference>
<dbReference type="InParanoid" id="A0A804QK47"/>
<accession>A0A804QK47</accession>
<name>A0A804QK47_MAIZE</name>
<dbReference type="Proteomes" id="UP000007305">
    <property type="component" value="Chromosome 8"/>
</dbReference>
<dbReference type="FunCoup" id="A0A804QK47">
    <property type="interactions" value="6"/>
</dbReference>
<reference evidence="1" key="3">
    <citation type="submission" date="2021-05" db="UniProtKB">
        <authorList>
            <consortium name="EnsemblPlants"/>
        </authorList>
    </citation>
    <scope>IDENTIFICATION</scope>
    <source>
        <strain evidence="1">cv. B73</strain>
    </source>
</reference>
<evidence type="ECO:0000313" key="1">
    <source>
        <dbReference type="EnsemblPlants" id="Zm00001eb335480_P001"/>
    </source>
</evidence>
<evidence type="ECO:0000313" key="2">
    <source>
        <dbReference type="Proteomes" id="UP000007305"/>
    </source>
</evidence>
<dbReference type="AlphaFoldDB" id="A0A804QK47"/>
<sequence>PERQLSHEIYGSLRLTVSLVPELRVDQLAHLVVLDSVESHVGQVDLAVAPAHVDGWLRGHELDQHDAEAVHVALLGQLVALVVHRVDVARRALWDGRHVGDFRRVQARQPKVGDLHVEAVVQQYVVGLHVTVYDLDRVEVRQRLSCFYGDAHPSRPREAALRRTGSVDMVRDCSVGDELVHEHEVAAATGCAAIEDDQVL</sequence>
<keyword evidence="2" id="KW-1185">Reference proteome</keyword>
<organism evidence="1 2">
    <name type="scientific">Zea mays</name>
    <name type="common">Maize</name>
    <dbReference type="NCBI Taxonomy" id="4577"/>
    <lineage>
        <taxon>Eukaryota</taxon>
        <taxon>Viridiplantae</taxon>
        <taxon>Streptophyta</taxon>
        <taxon>Embryophyta</taxon>
        <taxon>Tracheophyta</taxon>
        <taxon>Spermatophyta</taxon>
        <taxon>Magnoliopsida</taxon>
        <taxon>Liliopsida</taxon>
        <taxon>Poales</taxon>
        <taxon>Poaceae</taxon>
        <taxon>PACMAD clade</taxon>
        <taxon>Panicoideae</taxon>
        <taxon>Andropogonodae</taxon>
        <taxon>Andropogoneae</taxon>
        <taxon>Tripsacinae</taxon>
        <taxon>Zea</taxon>
    </lineage>
</organism>
<proteinExistence type="predicted"/>